<name>A0AAW0R682_9PEZI</name>
<gene>
    <name evidence="1" type="ORF">PG999_001669</name>
</gene>
<dbReference type="Proteomes" id="UP001392437">
    <property type="component" value="Unassembled WGS sequence"/>
</dbReference>
<evidence type="ECO:0000313" key="2">
    <source>
        <dbReference type="Proteomes" id="UP001392437"/>
    </source>
</evidence>
<dbReference type="AlphaFoldDB" id="A0AAW0R682"/>
<keyword evidence="2" id="KW-1185">Reference proteome</keyword>
<protein>
    <submittedName>
        <fullName evidence="1">Uncharacterized protein</fullName>
    </submittedName>
</protein>
<organism evidence="1 2">
    <name type="scientific">Apiospora kogelbergensis</name>
    <dbReference type="NCBI Taxonomy" id="1337665"/>
    <lineage>
        <taxon>Eukaryota</taxon>
        <taxon>Fungi</taxon>
        <taxon>Dikarya</taxon>
        <taxon>Ascomycota</taxon>
        <taxon>Pezizomycotina</taxon>
        <taxon>Sordariomycetes</taxon>
        <taxon>Xylariomycetidae</taxon>
        <taxon>Amphisphaeriales</taxon>
        <taxon>Apiosporaceae</taxon>
        <taxon>Apiospora</taxon>
    </lineage>
</organism>
<reference evidence="1 2" key="1">
    <citation type="submission" date="2023-01" db="EMBL/GenBank/DDBJ databases">
        <title>Analysis of 21 Apiospora genomes using comparative genomics revels a genus with tremendous synthesis potential of carbohydrate active enzymes and secondary metabolites.</title>
        <authorList>
            <person name="Sorensen T."/>
        </authorList>
    </citation>
    <scope>NUCLEOTIDE SEQUENCE [LARGE SCALE GENOMIC DNA]</scope>
    <source>
        <strain evidence="1 2">CBS 117206</strain>
    </source>
</reference>
<evidence type="ECO:0000313" key="1">
    <source>
        <dbReference type="EMBL" id="KAK8129289.1"/>
    </source>
</evidence>
<proteinExistence type="predicted"/>
<dbReference type="EMBL" id="JAQQWP010000002">
    <property type="protein sequence ID" value="KAK8129289.1"/>
    <property type="molecule type" value="Genomic_DNA"/>
</dbReference>
<accession>A0AAW0R682</accession>
<sequence>MAYVVIIAEVWGRVLAGVQKEAPVESASRFNVRIATRIRHLEDALSAKFRFEEFSLVQATTDEHFDGTLIKLHLMLLLTRIKSSRHAQTEISRALQANGIFQKCNKLVRDLMLLITALRNQHMKRQHTTNPFFPSNFTVQAAVESIDIISANDMDTSLPVLIQEVEVVQELCHSVCSVWRNERSHMEALDKRAEALCLLRSRFEQGLEIDITGCEIFQSPAQSPVSLTSSHFRFVDALEKRFPIRLDAIYGPDRQM</sequence>
<comment type="caution">
    <text evidence="1">The sequence shown here is derived from an EMBL/GenBank/DDBJ whole genome shotgun (WGS) entry which is preliminary data.</text>
</comment>